<dbReference type="GeneID" id="9187397"/>
<reference evidence="1" key="1">
    <citation type="journal article" date="2010" name="Nature">
        <title>Perigord black truffle genome uncovers evolutionary origins and mechanisms of symbiosis.</title>
        <authorList>
            <person name="Martin F."/>
            <person name="Kohler A."/>
            <person name="Murat C."/>
            <person name="Balestrini R."/>
            <person name="Coutinho P.M."/>
            <person name="Jaillon O."/>
            <person name="Montanini B."/>
            <person name="Morin E."/>
            <person name="Noel B."/>
            <person name="Percudani R."/>
            <person name="Porcel B."/>
            <person name="Rubini A."/>
            <person name="Amicucci A."/>
            <person name="Amselem J."/>
            <person name="Anthouard V."/>
            <person name="Arcioni S."/>
            <person name="Artiguenave F."/>
            <person name="Aury J.M."/>
            <person name="Ballario P."/>
            <person name="Bolchi A."/>
            <person name="Brenna A."/>
            <person name="Brun A."/>
            <person name="Buee M."/>
            <person name="Cantarel B."/>
            <person name="Chevalier G."/>
            <person name="Couloux A."/>
            <person name="Da Silva C."/>
            <person name="Denoeud F."/>
            <person name="Duplessis S."/>
            <person name="Ghignone S."/>
            <person name="Hilselberger B."/>
            <person name="Iotti M."/>
            <person name="Marcais B."/>
            <person name="Mello A."/>
            <person name="Miranda M."/>
            <person name="Pacioni G."/>
            <person name="Quesneville H."/>
            <person name="Riccioni C."/>
            <person name="Ruotolo R."/>
            <person name="Splivallo R."/>
            <person name="Stocchi V."/>
            <person name="Tisserant E."/>
            <person name="Viscomi A.R."/>
            <person name="Zambonelli A."/>
            <person name="Zampieri E."/>
            <person name="Henrissat B."/>
            <person name="Lebrun M.H."/>
            <person name="Paolocci F."/>
            <person name="Bonfante P."/>
            <person name="Ottonello S."/>
            <person name="Wincker P."/>
        </authorList>
    </citation>
    <scope>NUCLEOTIDE SEQUENCE [LARGE SCALE GENOMIC DNA]</scope>
    <source>
        <strain evidence="1">Mel28</strain>
    </source>
</reference>
<dbReference type="EMBL" id="FN430352">
    <property type="protein sequence ID" value="CAZ85613.1"/>
    <property type="molecule type" value="Genomic_DNA"/>
</dbReference>
<evidence type="ECO:0000313" key="1">
    <source>
        <dbReference type="EMBL" id="CAZ85613.1"/>
    </source>
</evidence>
<dbReference type="InParanoid" id="D5GM70"/>
<evidence type="ECO:0000313" key="2">
    <source>
        <dbReference type="Proteomes" id="UP000006911"/>
    </source>
</evidence>
<name>D5GM70_TUBMM</name>
<gene>
    <name evidence="1" type="ORF">GSTUM_00010550001</name>
</gene>
<accession>D5GM70</accession>
<proteinExistence type="predicted"/>
<sequence length="86" mass="10236">MILFCLFAFNDRFPSHLFAPFHVQELCRSELAIFPFKYVLIFIFIFPLPYESECKCYELGRKLWTSSSPGNYPVVSALRYRYHLLS</sequence>
<dbReference type="AlphaFoldDB" id="D5GM70"/>
<keyword evidence="2" id="KW-1185">Reference proteome</keyword>
<protein>
    <submittedName>
        <fullName evidence="1">(Perigord truffle) hypothetical protein</fullName>
    </submittedName>
</protein>
<organism evidence="1 2">
    <name type="scientific">Tuber melanosporum (strain Mel28)</name>
    <name type="common">Perigord black truffle</name>
    <dbReference type="NCBI Taxonomy" id="656061"/>
    <lineage>
        <taxon>Eukaryota</taxon>
        <taxon>Fungi</taxon>
        <taxon>Dikarya</taxon>
        <taxon>Ascomycota</taxon>
        <taxon>Pezizomycotina</taxon>
        <taxon>Pezizomycetes</taxon>
        <taxon>Pezizales</taxon>
        <taxon>Tuberaceae</taxon>
        <taxon>Tuber</taxon>
    </lineage>
</organism>
<dbReference type="HOGENOM" id="CLU_2499513_0_0_1"/>
<dbReference type="KEGG" id="tml:GSTUM_00010550001"/>
<dbReference type="Proteomes" id="UP000006911">
    <property type="component" value="Unassembled WGS sequence"/>
</dbReference>
<dbReference type="RefSeq" id="XP_002841422.1">
    <property type="nucleotide sequence ID" value="XM_002841376.1"/>
</dbReference>